<proteinExistence type="predicted"/>
<evidence type="ECO:0008006" key="4">
    <source>
        <dbReference type="Google" id="ProtNLM"/>
    </source>
</evidence>
<feature type="transmembrane region" description="Helical" evidence="1">
    <location>
        <begin position="47"/>
        <end position="68"/>
    </location>
</feature>
<evidence type="ECO:0000313" key="2">
    <source>
        <dbReference type="EMBL" id="GAA2001665.1"/>
    </source>
</evidence>
<dbReference type="RefSeq" id="WP_344307146.1">
    <property type="nucleotide sequence ID" value="NZ_BAAANO010000007.1"/>
</dbReference>
<dbReference type="Proteomes" id="UP001500755">
    <property type="component" value="Unassembled WGS sequence"/>
</dbReference>
<dbReference type="EMBL" id="BAAANO010000007">
    <property type="protein sequence ID" value="GAA2001665.1"/>
    <property type="molecule type" value="Genomic_DNA"/>
</dbReference>
<gene>
    <name evidence="2" type="ORF">GCM10009755_07670</name>
</gene>
<keyword evidence="1" id="KW-1133">Transmembrane helix</keyword>
<organism evidence="2 3">
    <name type="scientific">Brevibacterium samyangense</name>
    <dbReference type="NCBI Taxonomy" id="366888"/>
    <lineage>
        <taxon>Bacteria</taxon>
        <taxon>Bacillati</taxon>
        <taxon>Actinomycetota</taxon>
        <taxon>Actinomycetes</taxon>
        <taxon>Micrococcales</taxon>
        <taxon>Brevibacteriaceae</taxon>
        <taxon>Brevibacterium</taxon>
    </lineage>
</organism>
<keyword evidence="1" id="KW-0812">Transmembrane</keyword>
<comment type="caution">
    <text evidence="2">The sequence shown here is derived from an EMBL/GenBank/DDBJ whole genome shotgun (WGS) entry which is preliminary data.</text>
</comment>
<dbReference type="InterPro" id="IPR025339">
    <property type="entry name" value="DUF4245"/>
</dbReference>
<evidence type="ECO:0000313" key="3">
    <source>
        <dbReference type="Proteomes" id="UP001500755"/>
    </source>
</evidence>
<keyword evidence="1" id="KW-0472">Membrane</keyword>
<reference evidence="2 3" key="1">
    <citation type="journal article" date="2019" name="Int. J. Syst. Evol. Microbiol.">
        <title>The Global Catalogue of Microorganisms (GCM) 10K type strain sequencing project: providing services to taxonomists for standard genome sequencing and annotation.</title>
        <authorList>
            <consortium name="The Broad Institute Genomics Platform"/>
            <consortium name="The Broad Institute Genome Sequencing Center for Infectious Disease"/>
            <person name="Wu L."/>
            <person name="Ma J."/>
        </authorList>
    </citation>
    <scope>NUCLEOTIDE SEQUENCE [LARGE SCALE GENOMIC DNA]</scope>
    <source>
        <strain evidence="2 3">JCM 14546</strain>
    </source>
</reference>
<evidence type="ECO:0000256" key="1">
    <source>
        <dbReference type="SAM" id="Phobius"/>
    </source>
</evidence>
<dbReference type="Pfam" id="PF14030">
    <property type="entry name" value="DUF4245"/>
    <property type="match status" value="1"/>
</dbReference>
<keyword evidence="3" id="KW-1185">Reference proteome</keyword>
<protein>
    <recommendedName>
        <fullName evidence="4">DUF4245 domain-containing protein</fullName>
    </recommendedName>
</protein>
<sequence>MSRARTGGSTGRARTNSSGFEIREIPLGDAAAPRMSEHMEQKMRANWVNMAIALGACMVVVLLALAFVPRPENEFDRVVDYAATADAVQDGADFTLAVPTLPEGWVSNEASYDLYGTPELTTWYVSFVGPEQQWVSLRQVAGTSEGGTNANWVKNQLGDDALQVRTEGVAGTQFLVYESRSGDQAYVGDVDGSTVVLFGTAQWDSFTAIAQEVVAG</sequence>
<accession>A0ABN2T8H5</accession>
<name>A0ABN2T8H5_9MICO</name>